<evidence type="ECO:0000256" key="1">
    <source>
        <dbReference type="ARBA" id="ARBA00022884"/>
    </source>
</evidence>
<feature type="compositionally biased region" description="Pro residues" evidence="2">
    <location>
        <begin position="291"/>
        <end position="332"/>
    </location>
</feature>
<protein>
    <recommendedName>
        <fullName evidence="5">RRM domain-containing protein</fullName>
    </recommendedName>
</protein>
<feature type="region of interest" description="Disordered" evidence="2">
    <location>
        <begin position="403"/>
        <end position="467"/>
    </location>
</feature>
<evidence type="ECO:0000256" key="2">
    <source>
        <dbReference type="SAM" id="MobiDB-lite"/>
    </source>
</evidence>
<reference evidence="3" key="1">
    <citation type="submission" date="2020-11" db="EMBL/GenBank/DDBJ databases">
        <authorList>
            <consortium name="DOE Joint Genome Institute"/>
            <person name="Ahrendt S."/>
            <person name="Riley R."/>
            <person name="Andreopoulos W."/>
            <person name="Labutti K."/>
            <person name="Pangilinan J."/>
            <person name="Ruiz-Duenas F.J."/>
            <person name="Barrasa J.M."/>
            <person name="Sanchez-Garcia M."/>
            <person name="Camarero S."/>
            <person name="Miyauchi S."/>
            <person name="Serrano A."/>
            <person name="Linde D."/>
            <person name="Babiker R."/>
            <person name="Drula E."/>
            <person name="Ayuso-Fernandez I."/>
            <person name="Pacheco R."/>
            <person name="Padilla G."/>
            <person name="Ferreira P."/>
            <person name="Barriuso J."/>
            <person name="Kellner H."/>
            <person name="Castanera R."/>
            <person name="Alfaro M."/>
            <person name="Ramirez L."/>
            <person name="Pisabarro A.G."/>
            <person name="Kuo A."/>
            <person name="Tritt A."/>
            <person name="Lipzen A."/>
            <person name="He G."/>
            <person name="Yan M."/>
            <person name="Ng V."/>
            <person name="Cullen D."/>
            <person name="Martin F."/>
            <person name="Rosso M.-N."/>
            <person name="Henrissat B."/>
            <person name="Hibbett D."/>
            <person name="Martinez A.T."/>
            <person name="Grigoriev I.V."/>
        </authorList>
    </citation>
    <scope>NUCLEOTIDE SEQUENCE</scope>
    <source>
        <strain evidence="3">CIRM-BRFM 674</strain>
    </source>
</reference>
<dbReference type="PANTHER" id="PTHR48029">
    <property type="entry name" value="NUCLEOLAR PROTEIN 8"/>
    <property type="match status" value="1"/>
</dbReference>
<feature type="compositionally biased region" description="Basic and acidic residues" evidence="2">
    <location>
        <begin position="171"/>
        <end position="182"/>
    </location>
</feature>
<dbReference type="InterPro" id="IPR012677">
    <property type="entry name" value="Nucleotide-bd_a/b_plait_sf"/>
</dbReference>
<dbReference type="OrthoDB" id="21643at2759"/>
<feature type="region of interest" description="Disordered" evidence="2">
    <location>
        <begin position="146"/>
        <end position="343"/>
    </location>
</feature>
<proteinExistence type="predicted"/>
<evidence type="ECO:0008006" key="5">
    <source>
        <dbReference type="Google" id="ProtNLM"/>
    </source>
</evidence>
<sequence>MDEPITKRLIISGLTPAITAEDISRRLTTFGTVKAADGFGLPDGLGNPRSFGYVTLDTTVGKLAKCMNLLSGSTWKGTKLRFGEAKPDFKERIMLENRKAAEEPPKKKRKRFGGVEADDMSLITTENVTERPGWKVSALGRITKPVKMRPAHPLPEITEDAKKKPGAVKFSDAKKSGVEGEKKKKKRTKDPDTRARRKVIDMTTYGSTHLKGMFLDLDTPMPTKRPERYQDKRPANEVIDSDAGSDDSDDSSSPAKAVTPTIQPIAAPKKLAVEPVVGSSKLETKSTPTKTPTPAPVPIPVPTPTLTPGPASIPAPPPAPKAKPTKAAPPPNTSSTISHDQTSSVALDHAVDIQKEKAQSLNLLNSLFGNNADDWVGQEDVDSDIDTSELVKGDRMLVDDDEPGFEVVPLNAPVKGVLPAPSSDESSSEKEEDEDKDNAKGVDKMDIDQQDTIPAASSKPKTLKDLFAPKEDEGGFSLLGYLDLDIELDEDPLTAELIAPQQPESYEPQAAPLPTIITLQTHPSQAPLVLDPRQALFFPLPRQDGFSNIRARQRDVFDLSKDNGWNWRDPAVGFYQTGTEEDIRKKWEESKGDLTKDWKRRCREAGKVNRRKRGGVEGDNEY</sequence>
<dbReference type="SUPFAM" id="SSF54928">
    <property type="entry name" value="RNA-binding domain, RBD"/>
    <property type="match status" value="1"/>
</dbReference>
<dbReference type="Proteomes" id="UP000807469">
    <property type="component" value="Unassembled WGS sequence"/>
</dbReference>
<dbReference type="AlphaFoldDB" id="A0A9P5ZDM4"/>
<dbReference type="Gene3D" id="3.30.70.330">
    <property type="match status" value="1"/>
</dbReference>
<feature type="compositionally biased region" description="Acidic residues" evidence="2">
    <location>
        <begin position="239"/>
        <end position="250"/>
    </location>
</feature>
<dbReference type="PANTHER" id="PTHR48029:SF1">
    <property type="entry name" value="NUCLEOLAR PROTEIN 8"/>
    <property type="match status" value="1"/>
</dbReference>
<gene>
    <name evidence="3" type="ORF">BDN70DRAFT_927457</name>
</gene>
<accession>A0A9P5ZDM4</accession>
<feature type="compositionally biased region" description="Basic and acidic residues" evidence="2">
    <location>
        <begin position="189"/>
        <end position="200"/>
    </location>
</feature>
<feature type="compositionally biased region" description="Basic and acidic residues" evidence="2">
    <location>
        <begin position="224"/>
        <end position="235"/>
    </location>
</feature>
<dbReference type="InterPro" id="IPR035979">
    <property type="entry name" value="RBD_domain_sf"/>
</dbReference>
<name>A0A9P5ZDM4_9AGAR</name>
<comment type="caution">
    <text evidence="3">The sequence shown here is derived from an EMBL/GenBank/DDBJ whole genome shotgun (WGS) entry which is preliminary data.</text>
</comment>
<organism evidence="3 4">
    <name type="scientific">Pholiota conissans</name>
    <dbReference type="NCBI Taxonomy" id="109636"/>
    <lineage>
        <taxon>Eukaryota</taxon>
        <taxon>Fungi</taxon>
        <taxon>Dikarya</taxon>
        <taxon>Basidiomycota</taxon>
        <taxon>Agaricomycotina</taxon>
        <taxon>Agaricomycetes</taxon>
        <taxon>Agaricomycetidae</taxon>
        <taxon>Agaricales</taxon>
        <taxon>Agaricineae</taxon>
        <taxon>Strophariaceae</taxon>
        <taxon>Pholiota</taxon>
    </lineage>
</organism>
<evidence type="ECO:0000313" key="4">
    <source>
        <dbReference type="Proteomes" id="UP000807469"/>
    </source>
</evidence>
<evidence type="ECO:0000313" key="3">
    <source>
        <dbReference type="EMBL" id="KAF9485516.1"/>
    </source>
</evidence>
<feature type="compositionally biased region" description="Basic and acidic residues" evidence="2">
    <location>
        <begin position="437"/>
        <end position="447"/>
    </location>
</feature>
<dbReference type="EMBL" id="MU155135">
    <property type="protein sequence ID" value="KAF9485516.1"/>
    <property type="molecule type" value="Genomic_DNA"/>
</dbReference>
<feature type="compositionally biased region" description="Polar residues" evidence="2">
    <location>
        <begin position="333"/>
        <end position="343"/>
    </location>
</feature>
<keyword evidence="1" id="KW-0694">RNA-binding</keyword>
<keyword evidence="4" id="KW-1185">Reference proteome</keyword>
<dbReference type="GO" id="GO:0003723">
    <property type="term" value="F:RNA binding"/>
    <property type="evidence" value="ECO:0007669"/>
    <property type="project" value="UniProtKB-KW"/>
</dbReference>